<dbReference type="EMBL" id="CP116942">
    <property type="protein sequence ID" value="WCO67627.1"/>
    <property type="molecule type" value="Genomic_DNA"/>
</dbReference>
<organism evidence="11 12">
    <name type="scientific">Iamia majanohamensis</name>
    <dbReference type="NCBI Taxonomy" id="467976"/>
    <lineage>
        <taxon>Bacteria</taxon>
        <taxon>Bacillati</taxon>
        <taxon>Actinomycetota</taxon>
        <taxon>Acidimicrobiia</taxon>
        <taxon>Acidimicrobiales</taxon>
        <taxon>Iamiaceae</taxon>
        <taxon>Iamia</taxon>
    </lineage>
</organism>
<evidence type="ECO:0000256" key="6">
    <source>
        <dbReference type="ARBA" id="ARBA00023146"/>
    </source>
</evidence>
<dbReference type="SUPFAM" id="SSF50677">
    <property type="entry name" value="ValRS/IleRS/LeuRS editing domain"/>
    <property type="match status" value="1"/>
</dbReference>
<comment type="subcellular location">
    <subcellularLocation>
        <location evidence="8">Cytoplasm</location>
    </subcellularLocation>
</comment>
<keyword evidence="1 8" id="KW-0963">Cytoplasm</keyword>
<dbReference type="GO" id="GO:0002161">
    <property type="term" value="F:aminoacyl-tRNA deacylase activity"/>
    <property type="evidence" value="ECO:0007669"/>
    <property type="project" value="InterPro"/>
</dbReference>
<evidence type="ECO:0000256" key="4">
    <source>
        <dbReference type="ARBA" id="ARBA00022840"/>
    </source>
</evidence>
<dbReference type="GO" id="GO:0005524">
    <property type="term" value="F:ATP binding"/>
    <property type="evidence" value="ECO:0007669"/>
    <property type="project" value="UniProtKB-UniRule"/>
</dbReference>
<dbReference type="NCBIfam" id="NF009687">
    <property type="entry name" value="PRK13208.1"/>
    <property type="match status" value="1"/>
</dbReference>
<dbReference type="PROSITE" id="PS00178">
    <property type="entry name" value="AA_TRNA_LIGASE_I"/>
    <property type="match status" value="1"/>
</dbReference>
<dbReference type="InterPro" id="IPR002303">
    <property type="entry name" value="Valyl-tRNA_ligase"/>
</dbReference>
<keyword evidence="4 8" id="KW-0067">ATP-binding</keyword>
<evidence type="ECO:0000256" key="2">
    <source>
        <dbReference type="ARBA" id="ARBA00022598"/>
    </source>
</evidence>
<evidence type="ECO:0000256" key="1">
    <source>
        <dbReference type="ARBA" id="ARBA00022490"/>
    </source>
</evidence>
<dbReference type="InterPro" id="IPR009080">
    <property type="entry name" value="tRNAsynth_Ia_anticodon-bd"/>
</dbReference>
<evidence type="ECO:0000256" key="5">
    <source>
        <dbReference type="ARBA" id="ARBA00022917"/>
    </source>
</evidence>
<dbReference type="InterPro" id="IPR048044">
    <property type="entry name" value="Valyl-tRNA_ligase_actino"/>
</dbReference>
<keyword evidence="12" id="KW-1185">Reference proteome</keyword>
<evidence type="ECO:0000256" key="3">
    <source>
        <dbReference type="ARBA" id="ARBA00022741"/>
    </source>
</evidence>
<evidence type="ECO:0000256" key="7">
    <source>
        <dbReference type="ARBA" id="ARBA00047552"/>
    </source>
</evidence>
<dbReference type="GO" id="GO:0005829">
    <property type="term" value="C:cytosol"/>
    <property type="evidence" value="ECO:0007669"/>
    <property type="project" value="TreeGrafter"/>
</dbReference>
<comment type="similarity">
    <text evidence="8">Belongs to the class-I aminoacyl-tRNA synthetase family. ValS type 2 subfamily.</text>
</comment>
<dbReference type="SUPFAM" id="SSF47323">
    <property type="entry name" value="Anticodon-binding domain of a subclass of class I aminoacyl-tRNA synthetases"/>
    <property type="match status" value="1"/>
</dbReference>
<dbReference type="HAMAP" id="MF_02005">
    <property type="entry name" value="Val_tRNA_synth_type2"/>
    <property type="match status" value="1"/>
</dbReference>
<comment type="domain">
    <text evidence="8">ValRS has two distinct active sites: one for aminoacylation and one for editing. The misactivated threonine is translocated from the active site to the editing site.</text>
</comment>
<dbReference type="InterPro" id="IPR022874">
    <property type="entry name" value="Valine-tRNA_ligase_type_2"/>
</dbReference>
<dbReference type="GO" id="GO:0004832">
    <property type="term" value="F:valine-tRNA ligase activity"/>
    <property type="evidence" value="ECO:0007669"/>
    <property type="project" value="UniProtKB-UniRule"/>
</dbReference>
<dbReference type="NCBIfam" id="NF000540">
    <property type="entry name" value="alt_ValS"/>
    <property type="match status" value="1"/>
</dbReference>
<dbReference type="Gene3D" id="3.90.740.10">
    <property type="entry name" value="Valyl/Leucyl/Isoleucyl-tRNA synthetase, editing domain"/>
    <property type="match status" value="1"/>
</dbReference>
<evidence type="ECO:0000259" key="9">
    <source>
        <dbReference type="Pfam" id="PF00133"/>
    </source>
</evidence>
<evidence type="ECO:0000256" key="8">
    <source>
        <dbReference type="HAMAP-Rule" id="MF_02005"/>
    </source>
</evidence>
<reference evidence="11" key="1">
    <citation type="submission" date="2023-01" db="EMBL/GenBank/DDBJ databases">
        <title>The diversity of Class Acidimicrobiia in South China Sea sediment environments and the proposal of Iamia marina sp. nov., a novel species of the genus Iamia.</title>
        <authorList>
            <person name="He Y."/>
            <person name="Tian X."/>
        </authorList>
    </citation>
    <scope>NUCLEOTIDE SEQUENCE</scope>
    <source>
        <strain evidence="11">DSM 19957</strain>
    </source>
</reference>
<feature type="short sequence motif" description="'HIGH' region" evidence="8">
    <location>
        <begin position="56"/>
        <end position="66"/>
    </location>
</feature>
<dbReference type="PANTHER" id="PTHR11946:SF93">
    <property type="entry name" value="VALINE--TRNA LIGASE, CHLOROPLASTIC_MITOCHONDRIAL 2"/>
    <property type="match status" value="1"/>
</dbReference>
<dbReference type="PRINTS" id="PR00986">
    <property type="entry name" value="TRNASYNTHVAL"/>
</dbReference>
<dbReference type="InterPro" id="IPR009008">
    <property type="entry name" value="Val/Leu/Ile-tRNA-synth_edit"/>
</dbReference>
<keyword evidence="5 8" id="KW-0648">Protein biosynthesis</keyword>
<evidence type="ECO:0000313" key="12">
    <source>
        <dbReference type="Proteomes" id="UP001216390"/>
    </source>
</evidence>
<dbReference type="InterPro" id="IPR013155">
    <property type="entry name" value="M/V/L/I-tRNA-synth_anticd-bd"/>
</dbReference>
<comment type="function">
    <text evidence="8">Catalyzes the attachment of valine to tRNA(Val). As ValRS can inadvertently accommodate and process structurally similar amino acids such as threonine, to avoid such errors, it has a 'posttransfer' editing activity that hydrolyzes mischarged Thr-tRNA(Val) in a tRNA-dependent manner.</text>
</comment>
<dbReference type="CDD" id="cd07962">
    <property type="entry name" value="Anticodon_Ia_Val"/>
    <property type="match status" value="1"/>
</dbReference>
<dbReference type="Gene3D" id="3.40.50.620">
    <property type="entry name" value="HUPs"/>
    <property type="match status" value="2"/>
</dbReference>
<dbReference type="PANTHER" id="PTHR11946">
    <property type="entry name" value="VALYL-TRNA SYNTHETASES"/>
    <property type="match status" value="1"/>
</dbReference>
<proteinExistence type="inferred from homology"/>
<feature type="short sequence motif" description="'KMSKS' region" evidence="8">
    <location>
        <begin position="591"/>
        <end position="595"/>
    </location>
</feature>
<dbReference type="Proteomes" id="UP001216390">
    <property type="component" value="Chromosome"/>
</dbReference>
<feature type="domain" description="Aminoacyl-tRNA synthetase class Ia" evidence="9">
    <location>
        <begin position="27"/>
        <end position="629"/>
    </location>
</feature>
<evidence type="ECO:0000313" key="11">
    <source>
        <dbReference type="EMBL" id="WCO67627.1"/>
    </source>
</evidence>
<dbReference type="InterPro" id="IPR001412">
    <property type="entry name" value="aa-tRNA-synth_I_CS"/>
</dbReference>
<accession>A0AAF0BU99</accession>
<keyword evidence="6 8" id="KW-0030">Aminoacyl-tRNA synthetase</keyword>
<name>A0AAF0BU99_9ACTN</name>
<protein>
    <recommendedName>
        <fullName evidence="8">Valine--tRNA ligase</fullName>
        <ecNumber evidence="8">6.1.1.9</ecNumber>
    </recommendedName>
    <alternativeName>
        <fullName evidence="8">Valyl-tRNA synthetase</fullName>
        <shortName evidence="8">ValRS</shortName>
    </alternativeName>
</protein>
<dbReference type="EC" id="6.1.1.9" evidence="8"/>
<feature type="domain" description="Methionyl/Valyl/Leucyl/Isoleucyl-tRNA synthetase anticodon-binding" evidence="10">
    <location>
        <begin position="668"/>
        <end position="816"/>
    </location>
</feature>
<dbReference type="Pfam" id="PF00133">
    <property type="entry name" value="tRNA-synt_1"/>
    <property type="match status" value="1"/>
</dbReference>
<dbReference type="Gene3D" id="1.10.730.10">
    <property type="entry name" value="Isoleucyl-tRNA Synthetase, Domain 1"/>
    <property type="match status" value="1"/>
</dbReference>
<dbReference type="RefSeq" id="WP_272737148.1">
    <property type="nucleotide sequence ID" value="NZ_CP116942.1"/>
</dbReference>
<sequence>MTDAPTTPSRTRTVPDKPALEGVEARWIERWEADGTYRFAGDRPRAEVYSIDTPPPTASGSLHVGHIFSYTHTDTLARYHRMRGRDVFYPMGWDDNGLPTERRVENYYGVTCDPSVPYDPDFEPPASPAKKRQDFVPTSRRNFVELCHGLTQDDEQVFEDLFRLVGLSVDWSLQYTTVGERAQRTSQRAFLRNLARGEAYSSEAPSLWDTTYQTAVAQAELEDRERPGAYHHIAFHPTDGGDDVVVATTRPELLVSCVALVAHPDDERYQPLFGSTVTTPVFGVEVPVRAHPLAEPDKGTGVAMICTFGDTTDVTWWRELDLATRAVIGKDGRFAFEAPAWLTSDGAREAYARFAGKGAGGAQNVMVELLAESGELRGEPEKITHPVKFYERGDKPLEIVTTRQWYIRNGGRSAELRSALVDRGRDLEWHPPYMRHRFENWVEGLNGDWLVSRQRFFGVPVPLWYRLDADGRPDHDDPIVPEEHTLPVDPQSHVPPGFEADQRDVPGGFTGDPDVLDTWATSSLTPLLACGWEEDADLFARTYPMDLRPQGHDIIRTWLFSTVVRSHFETDGPPWRNAALSGWILDPDRKKMSKSKGNVVVPIDLLQQHGSDAVRYWSASGRPGTDTAFDAGQMKVGRRLAIKILNASRFALNLGPAPEGARPTEALDRSVLVALADLVDEATRAFDGYDYARALQRTETFFWSFCDDYLELVKTRAYGEDPDDDGAASARATLEVALSTLLRLFAPILPFATEEVWSWWQEGSVHRAPWPEAAGLRALAGEGDPSVLAVCAEVLSAVRRAKSDAKVSMRAEVASVEVRDTEARVAALATAEQDLRDAGRIATLTWSATTGDADPDVAVTLTDA</sequence>
<dbReference type="KEGG" id="ima:PO878_02685"/>
<keyword evidence="3 8" id="KW-0547">Nucleotide-binding</keyword>
<keyword evidence="2 8" id="KW-0436">Ligase</keyword>
<gene>
    <name evidence="8 11" type="primary">valS</name>
    <name evidence="11" type="ORF">PO878_02685</name>
</gene>
<dbReference type="GO" id="GO:0006438">
    <property type="term" value="P:valyl-tRNA aminoacylation"/>
    <property type="evidence" value="ECO:0007669"/>
    <property type="project" value="UniProtKB-UniRule"/>
</dbReference>
<comment type="catalytic activity">
    <reaction evidence="7 8">
        <text>tRNA(Val) + L-valine + ATP = L-valyl-tRNA(Val) + AMP + diphosphate</text>
        <dbReference type="Rhea" id="RHEA:10704"/>
        <dbReference type="Rhea" id="RHEA-COMP:9672"/>
        <dbReference type="Rhea" id="RHEA-COMP:9708"/>
        <dbReference type="ChEBI" id="CHEBI:30616"/>
        <dbReference type="ChEBI" id="CHEBI:33019"/>
        <dbReference type="ChEBI" id="CHEBI:57762"/>
        <dbReference type="ChEBI" id="CHEBI:78442"/>
        <dbReference type="ChEBI" id="CHEBI:78537"/>
        <dbReference type="ChEBI" id="CHEBI:456215"/>
        <dbReference type="EC" id="6.1.1.9"/>
    </reaction>
</comment>
<dbReference type="Pfam" id="PF08264">
    <property type="entry name" value="Anticodon_1"/>
    <property type="match status" value="1"/>
</dbReference>
<dbReference type="InterPro" id="IPR014729">
    <property type="entry name" value="Rossmann-like_a/b/a_fold"/>
</dbReference>
<dbReference type="InterPro" id="IPR033705">
    <property type="entry name" value="Anticodon_Ia_Val"/>
</dbReference>
<comment type="subunit">
    <text evidence="8">Monomer.</text>
</comment>
<evidence type="ECO:0000259" key="10">
    <source>
        <dbReference type="Pfam" id="PF08264"/>
    </source>
</evidence>
<feature type="binding site" evidence="8">
    <location>
        <position position="594"/>
    </location>
    <ligand>
        <name>ATP</name>
        <dbReference type="ChEBI" id="CHEBI:30616"/>
    </ligand>
</feature>
<dbReference type="SUPFAM" id="SSF52374">
    <property type="entry name" value="Nucleotidylyl transferase"/>
    <property type="match status" value="1"/>
</dbReference>
<dbReference type="AlphaFoldDB" id="A0AAF0BU99"/>
<dbReference type="InterPro" id="IPR002300">
    <property type="entry name" value="aa-tRNA-synth_Ia"/>
</dbReference>